<dbReference type="KEGG" id="xbv:XBW1_1853"/>
<dbReference type="Pfam" id="PF09327">
    <property type="entry name" value="Phage_Tail_Tip"/>
    <property type="match status" value="1"/>
</dbReference>
<evidence type="ECO:0000313" key="3">
    <source>
        <dbReference type="EMBL" id="CDM89210.1"/>
    </source>
</evidence>
<dbReference type="Proteomes" id="UP000032930">
    <property type="component" value="Chromosome"/>
</dbReference>
<feature type="domain" description="Fibronectin type-III" evidence="2">
    <location>
        <begin position="254"/>
        <end position="349"/>
    </location>
</feature>
<proteinExistence type="predicted"/>
<dbReference type="CDD" id="cd00063">
    <property type="entry name" value="FN3"/>
    <property type="match status" value="1"/>
</dbReference>
<protein>
    <recommendedName>
        <fullName evidence="2">Fibronectin type-III domain-containing protein</fullName>
    </recommendedName>
</protein>
<dbReference type="PANTHER" id="PTHR36251:SF2">
    <property type="entry name" value="GIFSY-2 PROPHAGE HOST SPECIFICITY PROTEIN J, PHAGE LAMBDA"/>
    <property type="match status" value="1"/>
</dbReference>
<sequence length="981" mass="107096">MVSFTVGLDGKIPLPGYIIGVADEMFSGRVLGGRISAVDGRNITLDRVSSAKVGERLILNLPSGKAEGRTIQAVNGQIVTVTTEYSEIPATENVWAIDATDLAVQQFRVTGIKEGEDGVSFDITAVEHNPDKYDHIDTGTRIDERPISVIPPGVQLPPKNVGISSYSVVNQGIAVTTLRVTWNAAESAIAYEAEWRRDNGNWISAPRTSTQGFEIPNIYAGRYQARVRAINAAEIPSLWANAPETHLKGKEGNPPAPLGFKATPIIFGIQLDWGFAPQTDDTLKTEIQYSKTNDSEGLMLLADIPYPQRTHTMQGLAAGVAFYFRARLVDKSGNQSPWTAFIRGESSSDTNWIIDAAGKEFLSNKAGQRLQEQMDFNSEAIMENAAVEGAIVQRQLKVNGDLKADILHVQTTQVTDREAFAEDMKKVQADVGENAAAVQTKATAVFDIKGDGAALYDVGVGLKYKDQFHKAGMVMGSEVKNGQVTIVRGTGTKWKSNINGITAGQIISIQSGNTVIQNVIQSVNSDTELVLAFAPSVSLNNAKYVISTTVPDTVSDGVRHMCAINAAIILFLQNMDRWMSENGKVDVEMPNGQKVTLDSIRALQAAVEGKLDKFQNAADIQNKSEFVKNLGLSGVMKIGDYGFGGGGRIIQKDSTQLLSWLRDEYVSEIYRNDSACAYTYRFGSNLKIRAYDTWGNISIDYSGSGVRFAGGNGYQDHLYDVVTGKDSNVVHPDPGVGKRGKSLNNLPNNQIYFVYSDGVDGSSGVAGTMVQFAMDHVNSYPFQIMTAYWDGQLRYRAKNGDNGNWMNWRVAWDNRNAVFDGNGFLKKTSSIIQLHPDGTFTTNDESEGATVTKLGLGHYRISGILGYNADGAWGVHGGISVPRDVNGNELVYVEDKVLPDGAIEIKVTHRQNAHMPARLQNRRIKSQDEQTHYTVDEPCDLPAGTRLDARVQMPEDSIWNQKQALASDPQQEHDITSAVNK</sequence>
<dbReference type="InterPro" id="IPR036116">
    <property type="entry name" value="FN3_sf"/>
</dbReference>
<dbReference type="PROSITE" id="PS50853">
    <property type="entry name" value="FN3"/>
    <property type="match status" value="1"/>
</dbReference>
<dbReference type="InterPro" id="IPR058008">
    <property type="entry name" value="Gp26_C"/>
</dbReference>
<name>A0A0B6X6N2_XENBV</name>
<dbReference type="InterPro" id="IPR053171">
    <property type="entry name" value="Viral_Tip_Attach_Protein"/>
</dbReference>
<evidence type="ECO:0000259" key="2">
    <source>
        <dbReference type="PROSITE" id="PS50853"/>
    </source>
</evidence>
<organism evidence="3 4">
    <name type="scientific">Xenorhabdus bovienii</name>
    <name type="common">Xenorhabdus nematophila subsp. bovienii</name>
    <dbReference type="NCBI Taxonomy" id="40576"/>
    <lineage>
        <taxon>Bacteria</taxon>
        <taxon>Pseudomonadati</taxon>
        <taxon>Pseudomonadota</taxon>
        <taxon>Gammaproteobacteria</taxon>
        <taxon>Enterobacterales</taxon>
        <taxon>Morganellaceae</taxon>
        <taxon>Xenorhabdus</taxon>
    </lineage>
</organism>
<dbReference type="EMBL" id="FO818637">
    <property type="protein sequence ID" value="CDM89210.1"/>
    <property type="molecule type" value="Genomic_DNA"/>
</dbReference>
<dbReference type="PANTHER" id="PTHR36251">
    <property type="entry name" value="FELS-1 PROPHAGE HOST SPECIFICITY PROTEIN-RELATED"/>
    <property type="match status" value="1"/>
</dbReference>
<accession>A0A0B6X6N2</accession>
<dbReference type="InterPro" id="IPR003961">
    <property type="entry name" value="FN3_dom"/>
</dbReference>
<evidence type="ECO:0000256" key="1">
    <source>
        <dbReference type="SAM" id="MobiDB-lite"/>
    </source>
</evidence>
<dbReference type="Pfam" id="PF25670">
    <property type="entry name" value="Phage_tail_C_2"/>
    <property type="match status" value="1"/>
</dbReference>
<dbReference type="InterPro" id="IPR013783">
    <property type="entry name" value="Ig-like_fold"/>
</dbReference>
<gene>
    <name evidence="3" type="ORF">XBW1_1853</name>
</gene>
<dbReference type="SUPFAM" id="SSF49265">
    <property type="entry name" value="Fibronectin type III"/>
    <property type="match status" value="1"/>
</dbReference>
<reference evidence="3 4" key="1">
    <citation type="submission" date="2014-02" db="EMBL/GenBank/DDBJ databases">
        <authorList>
            <person name="Genoscope - CEA"/>
        </authorList>
    </citation>
    <scope>NUCLEOTIDE SEQUENCE [LARGE SCALE GENOMIC DNA]</scope>
    <source>
        <strain evidence="3 4">CS03</strain>
    </source>
</reference>
<dbReference type="Gene3D" id="2.60.40.10">
    <property type="entry name" value="Immunoglobulins"/>
    <property type="match status" value="1"/>
</dbReference>
<dbReference type="AlphaFoldDB" id="A0A0B6X6N2"/>
<evidence type="ECO:0000313" key="4">
    <source>
        <dbReference type="Proteomes" id="UP000032930"/>
    </source>
</evidence>
<feature type="region of interest" description="Disordered" evidence="1">
    <location>
        <begin position="961"/>
        <end position="981"/>
    </location>
</feature>
<dbReference type="InterPro" id="IPR015406">
    <property type="entry name" value="GpJ_CSF"/>
</dbReference>